<name>A0ABS4HFH9_9BACI</name>
<accession>A0ABS4HFH9</accession>
<dbReference type="RefSeq" id="WP_209481160.1">
    <property type="nucleotide sequence ID" value="NZ_JAGGKK010000014.1"/>
</dbReference>
<evidence type="ECO:0000313" key="2">
    <source>
        <dbReference type="EMBL" id="MBP1949677.1"/>
    </source>
</evidence>
<keyword evidence="1" id="KW-1133">Transmembrane helix</keyword>
<proteinExistence type="predicted"/>
<gene>
    <name evidence="2" type="ORF">J2Z82_002617</name>
</gene>
<feature type="transmembrane region" description="Helical" evidence="1">
    <location>
        <begin position="29"/>
        <end position="62"/>
    </location>
</feature>
<evidence type="ECO:0000256" key="1">
    <source>
        <dbReference type="SAM" id="Phobius"/>
    </source>
</evidence>
<dbReference type="EMBL" id="JAGGKK010000014">
    <property type="protein sequence ID" value="MBP1949677.1"/>
    <property type="molecule type" value="Genomic_DNA"/>
</dbReference>
<dbReference type="Proteomes" id="UP001519328">
    <property type="component" value="Unassembled WGS sequence"/>
</dbReference>
<keyword evidence="3" id="KW-1185">Reference proteome</keyword>
<keyword evidence="1" id="KW-0812">Transmembrane</keyword>
<organism evidence="2 3">
    <name type="scientific">Virgibacillus litoralis</name>
    <dbReference type="NCBI Taxonomy" id="578221"/>
    <lineage>
        <taxon>Bacteria</taxon>
        <taxon>Bacillati</taxon>
        <taxon>Bacillota</taxon>
        <taxon>Bacilli</taxon>
        <taxon>Bacillales</taxon>
        <taxon>Bacillaceae</taxon>
        <taxon>Virgibacillus</taxon>
    </lineage>
</organism>
<keyword evidence="1" id="KW-0472">Membrane</keyword>
<feature type="transmembrane region" description="Helical" evidence="1">
    <location>
        <begin position="74"/>
        <end position="90"/>
    </location>
</feature>
<protein>
    <submittedName>
        <fullName evidence="2">Uncharacterized protein</fullName>
    </submittedName>
</protein>
<sequence>MYYLFLSVTFLFLIILIVREGKEKENLFWGKIVLLFLTFLLSLNIGFVYIPIGIAIAFFIVIKYSRYNLSLKKLTLLFSLIGFLLVNYVIPPIEFSNILYSKEINTQINNFEDVEDIAVFENDSSIQRRIKKYGKDSSNIMFRYYVLMQKGISVNDKEWLLYDSHDELNYYWLSQTTKSESVKTGENSTTSYGVAWKEYIRFNETGEEYIGIFEKENGKVYLKYVIKGMLKNGQAPKSIFDLF</sequence>
<evidence type="ECO:0000313" key="3">
    <source>
        <dbReference type="Proteomes" id="UP001519328"/>
    </source>
</evidence>
<comment type="caution">
    <text evidence="2">The sequence shown here is derived from an EMBL/GenBank/DDBJ whole genome shotgun (WGS) entry which is preliminary data.</text>
</comment>
<reference evidence="2 3" key="1">
    <citation type="submission" date="2021-03" db="EMBL/GenBank/DDBJ databases">
        <title>Genomic Encyclopedia of Type Strains, Phase IV (KMG-IV): sequencing the most valuable type-strain genomes for metagenomic binning, comparative biology and taxonomic classification.</title>
        <authorList>
            <person name="Goeker M."/>
        </authorList>
    </citation>
    <scope>NUCLEOTIDE SEQUENCE [LARGE SCALE GENOMIC DNA]</scope>
    <source>
        <strain evidence="2 3">DSM 21085</strain>
    </source>
</reference>